<feature type="domain" description="Cell envelope-related transcriptional attenuator" evidence="6">
    <location>
        <begin position="95"/>
        <end position="247"/>
    </location>
</feature>
<dbReference type="EMBL" id="FN597644">
    <property type="protein sequence ID" value="CBI44519.1"/>
    <property type="molecule type" value="Genomic_DNA"/>
</dbReference>
<dbReference type="RefSeq" id="WP_013353789.1">
    <property type="nucleotide sequence ID" value="NC_014551.1"/>
</dbReference>
<keyword evidence="8" id="KW-1185">Reference proteome</keyword>
<dbReference type="PANTHER" id="PTHR33392">
    <property type="entry name" value="POLYISOPRENYL-TEICHOIC ACID--PEPTIDOGLYCAN TEICHOIC ACID TRANSFERASE TAGU"/>
    <property type="match status" value="1"/>
</dbReference>
<protein>
    <submittedName>
        <fullName evidence="7">Membrane bound transcriptional regulator</fullName>
    </submittedName>
</protein>
<organism evidence="7 8">
    <name type="scientific">Bacillus amyloliquefaciens (strain ATCC 23350 / DSM 7 / BCRC 11601 / CCUG 28519 / NBRC 15535 / NRRL B-14393 / F)</name>
    <dbReference type="NCBI Taxonomy" id="692420"/>
    <lineage>
        <taxon>Bacteria</taxon>
        <taxon>Bacillati</taxon>
        <taxon>Bacillota</taxon>
        <taxon>Bacilli</taxon>
        <taxon>Bacillales</taxon>
        <taxon>Bacillaceae</taxon>
        <taxon>Bacillus</taxon>
        <taxon>Bacillus amyloliquefaciens group</taxon>
    </lineage>
</organism>
<keyword evidence="4" id="KW-1133">Transmembrane helix</keyword>
<dbReference type="Pfam" id="PF03816">
    <property type="entry name" value="LytR_cpsA_psr"/>
    <property type="match status" value="1"/>
</dbReference>
<keyword evidence="3" id="KW-0735">Signal-anchor</keyword>
<proteinExistence type="inferred from homology"/>
<reference evidence="8" key="2">
    <citation type="journal article" date="2011" name="J. Biotechnol.">
        <title>Genome sequence of B. amyloliquefaciens type strain DSM7(T) reveals differences to plant-associated B. amyloliquefaciens FZB42.</title>
        <authorList>
            <person name="Ruckert C."/>
            <person name="Blom J."/>
            <person name="Chen X."/>
            <person name="Reva O."/>
            <person name="Borriss R."/>
        </authorList>
    </citation>
    <scope>NUCLEOTIDE SEQUENCE [LARGE SCALE GENOMIC DNA]</scope>
    <source>
        <strain evidence="8">DSM 7</strain>
    </source>
</reference>
<dbReference type="GO" id="GO:0071555">
    <property type="term" value="P:cell wall organization"/>
    <property type="evidence" value="ECO:0007669"/>
    <property type="project" value="UniProtKB-KW"/>
</dbReference>
<keyword evidence="4" id="KW-0472">Membrane</keyword>
<dbReference type="Gene3D" id="3.40.630.190">
    <property type="entry name" value="LCP protein"/>
    <property type="match status" value="1"/>
</dbReference>
<evidence type="ECO:0000313" key="8">
    <source>
        <dbReference type="Proteomes" id="UP000006562"/>
    </source>
</evidence>
<dbReference type="NCBIfam" id="TIGR00350">
    <property type="entry name" value="lytR_cpsA_psr"/>
    <property type="match status" value="1"/>
</dbReference>
<evidence type="ECO:0000256" key="1">
    <source>
        <dbReference type="ARBA" id="ARBA00006068"/>
    </source>
</evidence>
<sequence>MAERVRVRVRKKKKNKRKIIFKRILLLLTLVLLVAAGFGGYKVYKTINAADNAYDALSRGDKSKLRDEVIDMKKKPFSILFMGIENYATSGKGGRSDSLIVVTLDPRNKTMKMLSIPRDTRVTLAGDTTGKKSKINAAFAKGGADETVSTVEDLLGIPIDKYVTVDFNGFKDVIDEVGGVNVKVPFDFDEMSDVSKKKRIYFKKGNMHLNGEQALAYARMRKQDKRGDFGRNDRQKQILNALIDQMSKAGNIAKIDKIAETASNNVQTNIRITEGLALQQIYSGFTSKKIDTLTITGTDLYLGGGGTASTGGTYYFQPDPANLEKVRQTLQKHLDYPAGSSTAADPASDSTGTDGTTDSTSGGTGADGTTDSTSGGTGTDGTTDSNSGGTGTGGTTDSTNGTAGANGTDSTQPGNTNSSGTTGY</sequence>
<evidence type="ECO:0000256" key="3">
    <source>
        <dbReference type="ARBA" id="ARBA00022968"/>
    </source>
</evidence>
<dbReference type="Proteomes" id="UP000006562">
    <property type="component" value="Chromosome"/>
</dbReference>
<dbReference type="KEGG" id="bao:BAMF_3393"/>
<evidence type="ECO:0000256" key="4">
    <source>
        <dbReference type="ARBA" id="ARBA00022989"/>
    </source>
</evidence>
<evidence type="ECO:0000256" key="2">
    <source>
        <dbReference type="ARBA" id="ARBA00022692"/>
    </source>
</evidence>
<reference evidence="7 8" key="1">
    <citation type="journal article" date="2011" name="Int. J. Syst. Evol. Microbiol.">
        <title>Relationship of Bacillus amyloliquefaciens clades associated with strains DSM 7T and FZB42T: a proposal for Bacillus amyloliquefaciens subsp. amyloliquefaciens subsp. nov. and Bacillus amyloliquefaciens subsp. plantarum subsp. nov. based on complete genome sequence comparisons.</title>
        <authorList>
            <person name="Borriss R."/>
            <person name="Chen X.H."/>
            <person name="Rueckert C."/>
            <person name="Blom J."/>
            <person name="Becker A."/>
            <person name="Baumgarth B."/>
            <person name="Fan B."/>
            <person name="Pukall R."/>
            <person name="Schumann P."/>
            <person name="Sproer C."/>
            <person name="Junge H."/>
            <person name="Vater J."/>
            <person name="Puhler A."/>
            <person name="Klenk H.P."/>
        </authorList>
    </citation>
    <scope>NUCLEOTIDE SEQUENCE [LARGE SCALE GENOMIC DNA]</scope>
    <source>
        <strain evidence="8">DSM 7</strain>
    </source>
</reference>
<evidence type="ECO:0000256" key="5">
    <source>
        <dbReference type="SAM" id="MobiDB-lite"/>
    </source>
</evidence>
<dbReference type="AlphaFoldDB" id="A0A9P1JK48"/>
<feature type="region of interest" description="Disordered" evidence="5">
    <location>
        <begin position="336"/>
        <end position="424"/>
    </location>
</feature>
<feature type="compositionally biased region" description="Low complexity" evidence="5">
    <location>
        <begin position="395"/>
        <end position="411"/>
    </location>
</feature>
<name>A0A9P1JK48_BACAS</name>
<feature type="compositionally biased region" description="Polar residues" evidence="5">
    <location>
        <begin position="412"/>
        <end position="424"/>
    </location>
</feature>
<dbReference type="InterPro" id="IPR004474">
    <property type="entry name" value="LytR_CpsA_psr"/>
</dbReference>
<comment type="similarity">
    <text evidence="1">Belongs to the LytR/CpsA/Psr (LCP) family.</text>
</comment>
<keyword evidence="2" id="KW-0812">Transmembrane</keyword>
<feature type="compositionally biased region" description="Low complexity" evidence="5">
    <location>
        <begin position="337"/>
        <end position="387"/>
    </location>
</feature>
<accession>A0A9P1JK48</accession>
<evidence type="ECO:0000313" key="7">
    <source>
        <dbReference type="EMBL" id="CBI44519.1"/>
    </source>
</evidence>
<dbReference type="InterPro" id="IPR050922">
    <property type="entry name" value="LytR/CpsA/Psr_CW_biosynth"/>
</dbReference>
<dbReference type="PANTHER" id="PTHR33392:SF10">
    <property type="entry name" value="POLYISOPRENYL-TEICHOIC ACID--PEPTIDOGLYCAN TEICHOIC ACID TRANSFERASE TAGV"/>
    <property type="match status" value="1"/>
</dbReference>
<evidence type="ECO:0000259" key="6">
    <source>
        <dbReference type="Pfam" id="PF03816"/>
    </source>
</evidence>
<gene>
    <name evidence="7" type="primary">yvhJ</name>
    <name evidence="7" type="ordered locus">BAMF_3393</name>
</gene>